<evidence type="ECO:0000256" key="1">
    <source>
        <dbReference type="SAM" id="Phobius"/>
    </source>
</evidence>
<feature type="transmembrane region" description="Helical" evidence="1">
    <location>
        <begin position="120"/>
        <end position="147"/>
    </location>
</feature>
<comment type="caution">
    <text evidence="2">The sequence shown here is derived from an EMBL/GenBank/DDBJ whole genome shotgun (WGS) entry which is preliminary data.</text>
</comment>
<dbReference type="EMBL" id="NHYD01003383">
    <property type="protein sequence ID" value="PPQ79253.1"/>
    <property type="molecule type" value="Genomic_DNA"/>
</dbReference>
<feature type="transmembrane region" description="Helical" evidence="1">
    <location>
        <begin position="236"/>
        <end position="263"/>
    </location>
</feature>
<reference evidence="2 3" key="1">
    <citation type="journal article" date="2018" name="Evol. Lett.">
        <title>Horizontal gene cluster transfer increased hallucinogenic mushroom diversity.</title>
        <authorList>
            <person name="Reynolds H.T."/>
            <person name="Vijayakumar V."/>
            <person name="Gluck-Thaler E."/>
            <person name="Korotkin H.B."/>
            <person name="Matheny P.B."/>
            <person name="Slot J.C."/>
        </authorList>
    </citation>
    <scope>NUCLEOTIDE SEQUENCE [LARGE SCALE GENOMIC DNA]</scope>
    <source>
        <strain evidence="2 3">2631</strain>
    </source>
</reference>
<feature type="transmembrane region" description="Helical" evidence="1">
    <location>
        <begin position="66"/>
        <end position="92"/>
    </location>
</feature>
<keyword evidence="1" id="KW-0812">Transmembrane</keyword>
<accession>A0A409WL26</accession>
<feature type="transmembrane region" description="Helical" evidence="1">
    <location>
        <begin position="40"/>
        <end position="60"/>
    </location>
</feature>
<dbReference type="AlphaFoldDB" id="A0A409WL26"/>
<name>A0A409WL26_PSICY</name>
<proteinExistence type="predicted"/>
<protein>
    <submittedName>
        <fullName evidence="2">Uncharacterized protein</fullName>
    </submittedName>
</protein>
<dbReference type="InParanoid" id="A0A409WL26"/>
<keyword evidence="1" id="KW-1133">Transmembrane helix</keyword>
<feature type="transmembrane region" description="Helical" evidence="1">
    <location>
        <begin position="278"/>
        <end position="300"/>
    </location>
</feature>
<gene>
    <name evidence="2" type="ORF">CVT25_002754</name>
</gene>
<feature type="transmembrane region" description="Helical" evidence="1">
    <location>
        <begin position="159"/>
        <end position="180"/>
    </location>
</feature>
<keyword evidence="3" id="KW-1185">Reference proteome</keyword>
<organism evidence="2 3">
    <name type="scientific">Psilocybe cyanescens</name>
    <dbReference type="NCBI Taxonomy" id="93625"/>
    <lineage>
        <taxon>Eukaryota</taxon>
        <taxon>Fungi</taxon>
        <taxon>Dikarya</taxon>
        <taxon>Basidiomycota</taxon>
        <taxon>Agaricomycotina</taxon>
        <taxon>Agaricomycetes</taxon>
        <taxon>Agaricomycetidae</taxon>
        <taxon>Agaricales</taxon>
        <taxon>Agaricineae</taxon>
        <taxon>Strophariaceae</taxon>
        <taxon>Psilocybe</taxon>
    </lineage>
</organism>
<evidence type="ECO:0000313" key="3">
    <source>
        <dbReference type="Proteomes" id="UP000283269"/>
    </source>
</evidence>
<evidence type="ECO:0000313" key="2">
    <source>
        <dbReference type="EMBL" id="PPQ79253.1"/>
    </source>
</evidence>
<keyword evidence="1" id="KW-0472">Membrane</keyword>
<sequence>MATTNNLSHNGGTEVLSSSGRQRFWSTSVEFAHKHGPKTYLALAKLHTCGFTSFGFFQIAGVNNNMYARTAVMCTIISSGLGTAVSASYICLQSSFLGPRFAQGWLEASNCRNSRQSFNFFMFLTLPFSLLAWSISFGVLTLFITIFTDPNHTYTASQTTSIITAVFLFALVVFHTVPVISAAKQFNHMTCTSFGFFQIAGVTNSGHVHHYIIGPGFAQGWLEASNCRNSRQSFDFFMLLALPFSLLAWSISFGVLTLFITIFTDPNQTYTTSQTKTIVTAIFLIVLVIFHTIPVIGAAMQINCITW</sequence>
<dbReference type="Proteomes" id="UP000283269">
    <property type="component" value="Unassembled WGS sequence"/>
</dbReference>